<dbReference type="GO" id="GO:0015141">
    <property type="term" value="F:succinate transmembrane transporter activity"/>
    <property type="evidence" value="ECO:0007669"/>
    <property type="project" value="UniProtKB-ARBA"/>
</dbReference>
<feature type="transmembrane region" description="Helical" evidence="6">
    <location>
        <begin position="86"/>
        <end position="108"/>
    </location>
</feature>
<keyword evidence="8" id="KW-1185">Reference proteome</keyword>
<sequence length="467" mass="50608">MQQTPVTDNHQHFSGITKNSLIFLADSLLFFLLLAYLPFETSANKGLALLAFVAILWLTEAVNITITALFVPILSILLGLVNSRDALVAFADPTIFLFFGGFALATALNVQKIDQMIANKIMYLAKGRLFLAVLYLFIATAFFSMWMSNTATAAMMIPLSMTILSQLDRHKEHNTYVFVLLGIAYSATIGGMGTLVGSPPNAIAASQLHLNFGDWMKYGMPTMLLLFPLIIGWLYIVFKPRLDLRFDAEFSKIALTGKRIQAILIFITTALLWIFGGAINPIISEALALPQKIGGFDSLVAMIAAVVICVTGVASWKEVQSNTEWGVLFLFGGGLTLSSVLESSGASRIMADGIVFIIEGGHYYVMALIIAAFIVGLTEFTSNTASAALLVPIFISIANALNMPPLGFALIIGLGASCAFMMPVGTPPNAIVYATGYIKQKEMIRVGKFIDLTCVLVIASIAYIFWM</sequence>
<dbReference type="PANTHER" id="PTHR10283">
    <property type="entry name" value="SOLUTE CARRIER FAMILY 13 MEMBER"/>
    <property type="match status" value="1"/>
</dbReference>
<organism evidence="7 8">
    <name type="scientific">Haemophilus pittmaniae</name>
    <dbReference type="NCBI Taxonomy" id="249188"/>
    <lineage>
        <taxon>Bacteria</taxon>
        <taxon>Pseudomonadati</taxon>
        <taxon>Pseudomonadota</taxon>
        <taxon>Gammaproteobacteria</taxon>
        <taxon>Pasteurellales</taxon>
        <taxon>Pasteurellaceae</taxon>
        <taxon>Haemophilus</taxon>
    </lineage>
</organism>
<evidence type="ECO:0000256" key="6">
    <source>
        <dbReference type="SAM" id="Phobius"/>
    </source>
</evidence>
<dbReference type="CDD" id="cd01115">
    <property type="entry name" value="SLC13_permease"/>
    <property type="match status" value="1"/>
</dbReference>
<dbReference type="EMBL" id="UGHS01000001">
    <property type="protein sequence ID" value="STO92197.1"/>
    <property type="molecule type" value="Genomic_DNA"/>
</dbReference>
<accession>A0A377IXF0</accession>
<feature type="transmembrane region" description="Helical" evidence="6">
    <location>
        <begin position="299"/>
        <end position="316"/>
    </location>
</feature>
<feature type="transmembrane region" description="Helical" evidence="6">
    <location>
        <begin position="49"/>
        <end position="80"/>
    </location>
</feature>
<keyword evidence="4 6" id="KW-1133">Transmembrane helix</keyword>
<proteinExistence type="predicted"/>
<dbReference type="RefSeq" id="WP_115002401.1">
    <property type="nucleotide sequence ID" value="NZ_UGHS01000001.1"/>
</dbReference>
<name>A0A377IXF0_9PAST</name>
<evidence type="ECO:0000256" key="5">
    <source>
        <dbReference type="ARBA" id="ARBA00023136"/>
    </source>
</evidence>
<dbReference type="GO" id="GO:0005886">
    <property type="term" value="C:plasma membrane"/>
    <property type="evidence" value="ECO:0007669"/>
    <property type="project" value="TreeGrafter"/>
</dbReference>
<evidence type="ECO:0000313" key="8">
    <source>
        <dbReference type="Proteomes" id="UP000255264"/>
    </source>
</evidence>
<comment type="subcellular location">
    <subcellularLocation>
        <location evidence="1">Membrane</location>
        <topology evidence="1">Multi-pass membrane protein</topology>
    </subcellularLocation>
</comment>
<keyword evidence="5 6" id="KW-0472">Membrane</keyword>
<feature type="transmembrane region" description="Helical" evidence="6">
    <location>
        <begin position="259"/>
        <end position="279"/>
    </location>
</feature>
<feature type="transmembrane region" description="Helical" evidence="6">
    <location>
        <begin position="20"/>
        <end position="37"/>
    </location>
</feature>
<feature type="transmembrane region" description="Helical" evidence="6">
    <location>
        <begin position="407"/>
        <end position="425"/>
    </location>
</feature>
<evidence type="ECO:0000256" key="1">
    <source>
        <dbReference type="ARBA" id="ARBA00004141"/>
    </source>
</evidence>
<dbReference type="AlphaFoldDB" id="A0A377IXF0"/>
<feature type="transmembrane region" description="Helical" evidence="6">
    <location>
        <begin position="323"/>
        <end position="341"/>
    </location>
</feature>
<feature type="transmembrane region" description="Helical" evidence="6">
    <location>
        <begin position="153"/>
        <end position="169"/>
    </location>
</feature>
<keyword evidence="2" id="KW-0813">Transport</keyword>
<dbReference type="PROSITE" id="PS01271">
    <property type="entry name" value="NA_SULFATE"/>
    <property type="match status" value="1"/>
</dbReference>
<feature type="transmembrane region" description="Helical" evidence="6">
    <location>
        <begin position="129"/>
        <end position="147"/>
    </location>
</feature>
<dbReference type="InterPro" id="IPR001898">
    <property type="entry name" value="SLC13A/DASS"/>
</dbReference>
<feature type="transmembrane region" description="Helical" evidence="6">
    <location>
        <begin position="218"/>
        <end position="238"/>
    </location>
</feature>
<feature type="transmembrane region" description="Helical" evidence="6">
    <location>
        <begin position="353"/>
        <end position="377"/>
    </location>
</feature>
<dbReference type="NCBIfam" id="TIGR00785">
    <property type="entry name" value="dass"/>
    <property type="match status" value="1"/>
</dbReference>
<gene>
    <name evidence="7" type="primary">sdcS_1</name>
    <name evidence="7" type="ORF">NCTC13335_00015</name>
</gene>
<dbReference type="Pfam" id="PF00939">
    <property type="entry name" value="Na_sulph_symp"/>
    <property type="match status" value="1"/>
</dbReference>
<feature type="transmembrane region" description="Helical" evidence="6">
    <location>
        <begin position="176"/>
        <end position="198"/>
    </location>
</feature>
<reference evidence="7 8" key="1">
    <citation type="submission" date="2018-06" db="EMBL/GenBank/DDBJ databases">
        <authorList>
            <consortium name="Pathogen Informatics"/>
            <person name="Doyle S."/>
        </authorList>
    </citation>
    <scope>NUCLEOTIDE SEQUENCE [LARGE SCALE GENOMIC DNA]</scope>
    <source>
        <strain evidence="7 8">NCTC13335</strain>
    </source>
</reference>
<evidence type="ECO:0000256" key="4">
    <source>
        <dbReference type="ARBA" id="ARBA00022989"/>
    </source>
</evidence>
<feature type="transmembrane region" description="Helical" evidence="6">
    <location>
        <begin position="384"/>
        <end position="401"/>
    </location>
</feature>
<keyword evidence="3 6" id="KW-0812">Transmembrane</keyword>
<protein>
    <submittedName>
        <fullName evidence="7">Di- and tricarboxylate transporter</fullName>
    </submittedName>
</protein>
<feature type="transmembrane region" description="Helical" evidence="6">
    <location>
        <begin position="446"/>
        <end position="466"/>
    </location>
</feature>
<dbReference type="Proteomes" id="UP000255264">
    <property type="component" value="Unassembled WGS sequence"/>
</dbReference>
<evidence type="ECO:0000313" key="7">
    <source>
        <dbReference type="EMBL" id="STO92197.1"/>
    </source>
</evidence>
<dbReference type="InterPro" id="IPR031312">
    <property type="entry name" value="Na/sul_symport_CS"/>
</dbReference>
<dbReference type="PANTHER" id="PTHR10283:SF82">
    <property type="entry name" value="SOLUTE CARRIER FAMILY 13 MEMBER 2"/>
    <property type="match status" value="1"/>
</dbReference>
<evidence type="ECO:0000256" key="2">
    <source>
        <dbReference type="ARBA" id="ARBA00022448"/>
    </source>
</evidence>
<evidence type="ECO:0000256" key="3">
    <source>
        <dbReference type="ARBA" id="ARBA00022692"/>
    </source>
</evidence>
<dbReference type="OrthoDB" id="9766267at2"/>